<keyword evidence="3" id="KW-1185">Reference proteome</keyword>
<keyword evidence="1" id="KW-0472">Membrane</keyword>
<feature type="transmembrane region" description="Helical" evidence="1">
    <location>
        <begin position="84"/>
        <end position="104"/>
    </location>
</feature>
<sequence length="174" mass="19541">MQYWTAKVIRMSGKKLILVGLLFNVYWLIAVLGQQVYVWVLVLLFSACWWTFPSVGRYAFAIAGSGILMDGALSFSNVLDFQGVLIPIWLMMLWLGFGAFVWFMRETIAKHSAVFIGLLGGGGGAMSYFAGHRLQAVQWPLGVELTLMILFVSWFVLSMTIVLMIKRQVLCEAT</sequence>
<feature type="transmembrane region" description="Helical" evidence="1">
    <location>
        <begin position="111"/>
        <end position="130"/>
    </location>
</feature>
<dbReference type="AlphaFoldDB" id="A0A2T3J419"/>
<reference evidence="2 3" key="1">
    <citation type="submission" date="2018-03" db="EMBL/GenBank/DDBJ databases">
        <title>Whole genome sequencing of Histamine producing bacteria.</title>
        <authorList>
            <person name="Butler K."/>
        </authorList>
    </citation>
    <scope>NUCLEOTIDE SEQUENCE [LARGE SCALE GENOMIC DNA]</scope>
    <source>
        <strain evidence="2 3">JCM 13586</strain>
    </source>
</reference>
<feature type="transmembrane region" description="Helical" evidence="1">
    <location>
        <begin position="145"/>
        <end position="165"/>
    </location>
</feature>
<comment type="caution">
    <text evidence="2">The sequence shown here is derived from an EMBL/GenBank/DDBJ whole genome shotgun (WGS) entry which is preliminary data.</text>
</comment>
<gene>
    <name evidence="2" type="ORF">C9I99_03210</name>
</gene>
<dbReference type="EMBL" id="PYMH01000001">
    <property type="protein sequence ID" value="PSU36034.1"/>
    <property type="molecule type" value="Genomic_DNA"/>
</dbReference>
<dbReference type="Proteomes" id="UP000241222">
    <property type="component" value="Unassembled WGS sequence"/>
</dbReference>
<dbReference type="InterPro" id="IPR021306">
    <property type="entry name" value="DUF2878"/>
</dbReference>
<keyword evidence="1" id="KW-1133">Transmembrane helix</keyword>
<proteinExistence type="predicted"/>
<keyword evidence="1" id="KW-0812">Transmembrane</keyword>
<evidence type="ECO:0000313" key="2">
    <source>
        <dbReference type="EMBL" id="PSU36034.1"/>
    </source>
</evidence>
<evidence type="ECO:0008006" key="4">
    <source>
        <dbReference type="Google" id="ProtNLM"/>
    </source>
</evidence>
<organism evidence="2 3">
    <name type="scientific">Photobacterium lutimaris</name>
    <dbReference type="NCBI Taxonomy" id="388278"/>
    <lineage>
        <taxon>Bacteria</taxon>
        <taxon>Pseudomonadati</taxon>
        <taxon>Pseudomonadota</taxon>
        <taxon>Gammaproteobacteria</taxon>
        <taxon>Vibrionales</taxon>
        <taxon>Vibrionaceae</taxon>
        <taxon>Photobacterium</taxon>
    </lineage>
</organism>
<dbReference type="Pfam" id="PF11086">
    <property type="entry name" value="DUF2878"/>
    <property type="match status" value="1"/>
</dbReference>
<protein>
    <recommendedName>
        <fullName evidence="4">DUF2878 domain-containing protein</fullName>
    </recommendedName>
</protein>
<evidence type="ECO:0000313" key="3">
    <source>
        <dbReference type="Proteomes" id="UP000241222"/>
    </source>
</evidence>
<dbReference type="OrthoDB" id="6522758at2"/>
<accession>A0A2T3J419</accession>
<evidence type="ECO:0000256" key="1">
    <source>
        <dbReference type="SAM" id="Phobius"/>
    </source>
</evidence>
<name>A0A2T3J419_9GAMM</name>